<dbReference type="EC" id="2.6.99.2" evidence="4"/>
<dbReference type="AlphaFoldDB" id="A0A520MQZ5"/>
<gene>
    <name evidence="4" type="ORF">EVA99_03445</name>
</gene>
<dbReference type="InterPro" id="IPR036130">
    <property type="entry name" value="Pyridoxine-5'_phos_synth"/>
</dbReference>
<proteinExistence type="predicted"/>
<dbReference type="GO" id="GO:0033856">
    <property type="term" value="F:pyridoxine 5'-phosphate synthase activity"/>
    <property type="evidence" value="ECO:0007669"/>
    <property type="project" value="UniProtKB-EC"/>
</dbReference>
<evidence type="ECO:0000256" key="2">
    <source>
        <dbReference type="ARBA" id="ARBA00022679"/>
    </source>
</evidence>
<sequence>MFIRIFLTNMKLSINLNKIALLRNSRGSNNPDIAEYAITALEENILGLTVHPRPDNRHITYDDLICIKNLTDEYNKEFNIEGNPQEVASLNYKGFIPLIEEFKPTQATLVPDATNQLTSDHGWAIQDLNSANYIHNIKKNCTRCSVFINAGANLNDLKNEAIDSIEIYTGPFAAAVKQNNADLVDKELSKIIYTSEIAKQRNMRVNAGHDLDLINLPYLIETNLIDEVSIGHAIISESLNQGFKKTINQYIELING</sequence>
<dbReference type="SUPFAM" id="SSF63892">
    <property type="entry name" value="Pyridoxine 5'-phosphate synthase"/>
    <property type="match status" value="1"/>
</dbReference>
<dbReference type="GO" id="GO:0005829">
    <property type="term" value="C:cytosol"/>
    <property type="evidence" value="ECO:0007669"/>
    <property type="project" value="TreeGrafter"/>
</dbReference>
<comment type="caution">
    <text evidence="4">The sequence shown here is derived from an EMBL/GenBank/DDBJ whole genome shotgun (WGS) entry which is preliminary data.</text>
</comment>
<dbReference type="InterPro" id="IPR013785">
    <property type="entry name" value="Aldolase_TIM"/>
</dbReference>
<organism evidence="4 5">
    <name type="scientific">SAR86 cluster bacterium</name>
    <dbReference type="NCBI Taxonomy" id="2030880"/>
    <lineage>
        <taxon>Bacteria</taxon>
        <taxon>Pseudomonadati</taxon>
        <taxon>Pseudomonadota</taxon>
        <taxon>Gammaproteobacteria</taxon>
        <taxon>SAR86 cluster</taxon>
    </lineage>
</organism>
<accession>A0A520MQZ5</accession>
<dbReference type="Gene3D" id="3.20.20.70">
    <property type="entry name" value="Aldolase class I"/>
    <property type="match status" value="1"/>
</dbReference>
<evidence type="ECO:0000256" key="1">
    <source>
        <dbReference type="ARBA" id="ARBA00022490"/>
    </source>
</evidence>
<keyword evidence="1" id="KW-0963">Cytoplasm</keyword>
<reference evidence="4 5" key="1">
    <citation type="submission" date="2019-02" db="EMBL/GenBank/DDBJ databases">
        <title>Prokaryotic population dynamics and viral predation in marine succession experiment using metagenomics: the confinement effect.</title>
        <authorList>
            <person name="Haro-Moreno J.M."/>
            <person name="Rodriguez-Valera F."/>
            <person name="Lopez-Perez M."/>
        </authorList>
    </citation>
    <scope>NUCLEOTIDE SEQUENCE [LARGE SCALE GENOMIC DNA]</scope>
    <source>
        <strain evidence="4">MED-G166</strain>
    </source>
</reference>
<protein>
    <submittedName>
        <fullName evidence="4">Pyridoxine 5'-phosphate synthase</fullName>
        <ecNumber evidence="4">2.6.99.2</ecNumber>
    </submittedName>
</protein>
<dbReference type="PANTHER" id="PTHR30456">
    <property type="entry name" value="PYRIDOXINE 5'-PHOSPHATE SYNTHASE"/>
    <property type="match status" value="1"/>
</dbReference>
<dbReference type="Pfam" id="PF03740">
    <property type="entry name" value="PdxJ"/>
    <property type="match status" value="1"/>
</dbReference>
<dbReference type="GO" id="GO:0008615">
    <property type="term" value="P:pyridoxine biosynthetic process"/>
    <property type="evidence" value="ECO:0007669"/>
    <property type="project" value="UniProtKB-KW"/>
</dbReference>
<dbReference type="Proteomes" id="UP000320146">
    <property type="component" value="Unassembled WGS sequence"/>
</dbReference>
<evidence type="ECO:0000256" key="3">
    <source>
        <dbReference type="ARBA" id="ARBA00023096"/>
    </source>
</evidence>
<keyword evidence="3" id="KW-0664">Pyridoxine biosynthesis</keyword>
<dbReference type="PANTHER" id="PTHR30456:SF0">
    <property type="entry name" value="PYRIDOXINE 5'-PHOSPHATE SYNTHASE"/>
    <property type="match status" value="1"/>
</dbReference>
<evidence type="ECO:0000313" key="5">
    <source>
        <dbReference type="Proteomes" id="UP000320146"/>
    </source>
</evidence>
<dbReference type="NCBIfam" id="NF003626">
    <property type="entry name" value="PRK05265.1-4"/>
    <property type="match status" value="1"/>
</dbReference>
<dbReference type="EMBL" id="SHBL01000029">
    <property type="protein sequence ID" value="RZO23641.1"/>
    <property type="molecule type" value="Genomic_DNA"/>
</dbReference>
<name>A0A520MQZ5_9GAMM</name>
<dbReference type="InterPro" id="IPR004569">
    <property type="entry name" value="PyrdxlP_synth_PdxJ"/>
</dbReference>
<evidence type="ECO:0000313" key="4">
    <source>
        <dbReference type="EMBL" id="RZO23641.1"/>
    </source>
</evidence>
<keyword evidence="2 4" id="KW-0808">Transferase</keyword>